<protein>
    <submittedName>
        <fullName evidence="1">Uncharacterized protein</fullName>
    </submittedName>
</protein>
<proteinExistence type="predicted"/>
<reference evidence="1" key="1">
    <citation type="submission" date="2014-11" db="EMBL/GenBank/DDBJ databases">
        <authorList>
            <person name="Amaro Gonzalez C."/>
        </authorList>
    </citation>
    <scope>NUCLEOTIDE SEQUENCE</scope>
</reference>
<sequence length="30" mass="3550">MLCLRPKFYSTSLHLCKTYSSVFFSKLFSD</sequence>
<reference evidence="1" key="2">
    <citation type="journal article" date="2015" name="Fish Shellfish Immunol.">
        <title>Early steps in the European eel (Anguilla anguilla)-Vibrio vulnificus interaction in the gills: Role of the RtxA13 toxin.</title>
        <authorList>
            <person name="Callol A."/>
            <person name="Pajuelo D."/>
            <person name="Ebbesson L."/>
            <person name="Teles M."/>
            <person name="MacKenzie S."/>
            <person name="Amaro C."/>
        </authorList>
    </citation>
    <scope>NUCLEOTIDE SEQUENCE</scope>
</reference>
<accession>A0A0E9PMW2</accession>
<dbReference type="EMBL" id="GBXM01102935">
    <property type="protein sequence ID" value="JAH05642.1"/>
    <property type="molecule type" value="Transcribed_RNA"/>
</dbReference>
<evidence type="ECO:0000313" key="1">
    <source>
        <dbReference type="EMBL" id="JAH05642.1"/>
    </source>
</evidence>
<organism evidence="1">
    <name type="scientific">Anguilla anguilla</name>
    <name type="common">European freshwater eel</name>
    <name type="synonym">Muraena anguilla</name>
    <dbReference type="NCBI Taxonomy" id="7936"/>
    <lineage>
        <taxon>Eukaryota</taxon>
        <taxon>Metazoa</taxon>
        <taxon>Chordata</taxon>
        <taxon>Craniata</taxon>
        <taxon>Vertebrata</taxon>
        <taxon>Euteleostomi</taxon>
        <taxon>Actinopterygii</taxon>
        <taxon>Neopterygii</taxon>
        <taxon>Teleostei</taxon>
        <taxon>Anguilliformes</taxon>
        <taxon>Anguillidae</taxon>
        <taxon>Anguilla</taxon>
    </lineage>
</organism>
<name>A0A0E9PMW2_ANGAN</name>
<dbReference type="AlphaFoldDB" id="A0A0E9PMW2"/>